<protein>
    <recommendedName>
        <fullName evidence="1">DUF4268 domain-containing protein</fullName>
    </recommendedName>
</protein>
<name>A0ABP8F5T3_9BACT</name>
<proteinExistence type="predicted"/>
<accession>A0ABP8F5T3</accession>
<sequence length="383" mass="44571">MYLINPDTNSLSKVDQVTFTDLQYSERYHLQEWLAKNPETLGEDFLIIQKEFSGFDDTSERLDLLALDKQYNLVVIENKLDDSGRDVVWQALKYASYCSTLSGTDIIQIYQGYLEKYFPGEQAIEKLHTFFENDDDYEQKLNQENSLRIVLVAARFRKEVTSTVLWLLNYGIKLQCHRVTPYKMGEKALLNVEQIIPLRDAEDYTIRLAKKAQDLAQVRQTSSHRHDLRKEFWLQLLPEINKRTSLFQNINATKDHWLSAGSGMRSCPYSFNITWQSASVMLNFTKESKAENDALFLMMLTRRDEIEKAFGEVLIWDTLDGRKSSRIEFKKEGLNYFEKSQWPEIISFLVDAMVRLEKALKKQLSQVASQVSTQNLHALPSTV</sequence>
<keyword evidence="3" id="KW-1185">Reference proteome</keyword>
<dbReference type="Gene3D" id="3.40.1350.10">
    <property type="match status" value="1"/>
</dbReference>
<comment type="caution">
    <text evidence="2">The sequence shown here is derived from an EMBL/GenBank/DDBJ whole genome shotgun (WGS) entry which is preliminary data.</text>
</comment>
<evidence type="ECO:0000313" key="2">
    <source>
        <dbReference type="EMBL" id="GAA4295798.1"/>
    </source>
</evidence>
<evidence type="ECO:0000259" key="1">
    <source>
        <dbReference type="Pfam" id="PF14088"/>
    </source>
</evidence>
<dbReference type="Pfam" id="PF14088">
    <property type="entry name" value="DUF4268"/>
    <property type="match status" value="1"/>
</dbReference>
<dbReference type="RefSeq" id="WP_345161422.1">
    <property type="nucleotide sequence ID" value="NZ_BAABGX010000001.1"/>
</dbReference>
<feature type="domain" description="DUF4268" evidence="1">
    <location>
        <begin position="228"/>
        <end position="362"/>
    </location>
</feature>
<dbReference type="Proteomes" id="UP001501844">
    <property type="component" value="Unassembled WGS sequence"/>
</dbReference>
<dbReference type="EMBL" id="BAABGX010000001">
    <property type="protein sequence ID" value="GAA4295798.1"/>
    <property type="molecule type" value="Genomic_DNA"/>
</dbReference>
<dbReference type="InterPro" id="IPR025364">
    <property type="entry name" value="DUF4268"/>
</dbReference>
<gene>
    <name evidence="2" type="ORF">GCM10023183_01960</name>
</gene>
<evidence type="ECO:0000313" key="3">
    <source>
        <dbReference type="Proteomes" id="UP001501844"/>
    </source>
</evidence>
<reference evidence="3" key="1">
    <citation type="journal article" date="2019" name="Int. J. Syst. Evol. Microbiol.">
        <title>The Global Catalogue of Microorganisms (GCM) 10K type strain sequencing project: providing services to taxonomists for standard genome sequencing and annotation.</title>
        <authorList>
            <consortium name="The Broad Institute Genomics Platform"/>
            <consortium name="The Broad Institute Genome Sequencing Center for Infectious Disease"/>
            <person name="Wu L."/>
            <person name="Ma J."/>
        </authorList>
    </citation>
    <scope>NUCLEOTIDE SEQUENCE [LARGE SCALE GENOMIC DNA]</scope>
    <source>
        <strain evidence="3">JCM 17917</strain>
    </source>
</reference>
<dbReference type="InterPro" id="IPR011856">
    <property type="entry name" value="tRNA_endonuc-like_dom_sf"/>
</dbReference>
<organism evidence="2 3">
    <name type="scientific">Nibribacter koreensis</name>
    <dbReference type="NCBI Taxonomy" id="1084519"/>
    <lineage>
        <taxon>Bacteria</taxon>
        <taxon>Pseudomonadati</taxon>
        <taxon>Bacteroidota</taxon>
        <taxon>Cytophagia</taxon>
        <taxon>Cytophagales</taxon>
        <taxon>Hymenobacteraceae</taxon>
        <taxon>Nibribacter</taxon>
    </lineage>
</organism>